<dbReference type="PANTHER" id="PTHR11735:SF11">
    <property type="entry name" value="TRNA THREONYLCARBAMOYLADENOSINE BIOSYNTHESIS PROTEIN TSAB"/>
    <property type="match status" value="1"/>
</dbReference>
<dbReference type="InterPro" id="IPR000905">
    <property type="entry name" value="Gcp-like_dom"/>
</dbReference>
<dbReference type="OrthoDB" id="9784166at2"/>
<organism evidence="2 3">
    <name type="scientific">Virgibacillus phasianinus</name>
    <dbReference type="NCBI Taxonomy" id="2017483"/>
    <lineage>
        <taxon>Bacteria</taxon>
        <taxon>Bacillati</taxon>
        <taxon>Bacillota</taxon>
        <taxon>Bacilli</taxon>
        <taxon>Bacillales</taxon>
        <taxon>Bacillaceae</taxon>
        <taxon>Virgibacillus</taxon>
    </lineage>
</organism>
<dbReference type="NCBIfam" id="TIGR03725">
    <property type="entry name" value="T6A_YeaZ"/>
    <property type="match status" value="1"/>
</dbReference>
<keyword evidence="2" id="KW-0808">Transferase</keyword>
<gene>
    <name evidence="2" type="primary">tsaB</name>
    <name evidence="2" type="ORF">CFK37_03025</name>
</gene>
<evidence type="ECO:0000259" key="1">
    <source>
        <dbReference type="Pfam" id="PF00814"/>
    </source>
</evidence>
<dbReference type="Gene3D" id="3.30.420.40">
    <property type="match status" value="2"/>
</dbReference>
<accession>A0A220TZM9</accession>
<dbReference type="AlphaFoldDB" id="A0A220TZM9"/>
<dbReference type="RefSeq" id="WP_089060517.1">
    <property type="nucleotide sequence ID" value="NZ_CP022315.1"/>
</dbReference>
<dbReference type="InterPro" id="IPR043129">
    <property type="entry name" value="ATPase_NBD"/>
</dbReference>
<dbReference type="EMBL" id="CP022315">
    <property type="protein sequence ID" value="ASK61239.1"/>
    <property type="molecule type" value="Genomic_DNA"/>
</dbReference>
<name>A0A220TZM9_9BACI</name>
<protein>
    <submittedName>
        <fullName evidence="2">tRNA (Adenosine(37)-N6)-threonylcarbamoyltransferase complex dimerization subunit type 1 TsaB</fullName>
    </submittedName>
</protein>
<keyword evidence="3" id="KW-1185">Reference proteome</keyword>
<dbReference type="Pfam" id="PF00814">
    <property type="entry name" value="TsaD"/>
    <property type="match status" value="1"/>
</dbReference>
<dbReference type="GO" id="GO:0005829">
    <property type="term" value="C:cytosol"/>
    <property type="evidence" value="ECO:0007669"/>
    <property type="project" value="TreeGrafter"/>
</dbReference>
<dbReference type="GO" id="GO:0016740">
    <property type="term" value="F:transferase activity"/>
    <property type="evidence" value="ECO:0007669"/>
    <property type="project" value="UniProtKB-KW"/>
</dbReference>
<dbReference type="CDD" id="cd24032">
    <property type="entry name" value="ASKHA_NBD_TsaB"/>
    <property type="match status" value="1"/>
</dbReference>
<sequence length="235" mass="26159">MNVLAIDTSNQIMGVAVVKNNVLLGEIVTNLTKNHSVRLMPAISQLMKDTSMSPEQLDEIIVAKGPGSFTGVRIGLATAKAMAWSLGIPVKGVSSLETLAYQGSFFNSYVCPFFDARRGMIYTGLYQWNRNKMELVGEEVNMQMNEWLERLANERKQILFLSQDIALHQPLIKEKLGNNAIIPDSIFHSAKPSHLALAGKYKQADKTHSLTPNYLRLVEAEANWLKAQKEVNQNG</sequence>
<evidence type="ECO:0000313" key="3">
    <source>
        <dbReference type="Proteomes" id="UP000198312"/>
    </source>
</evidence>
<evidence type="ECO:0000313" key="2">
    <source>
        <dbReference type="EMBL" id="ASK61239.1"/>
    </source>
</evidence>
<reference evidence="2 3" key="1">
    <citation type="submission" date="2017-07" db="EMBL/GenBank/DDBJ databases">
        <title>Virgibacillus sp. LM2416.</title>
        <authorList>
            <person name="Tak E.J."/>
            <person name="Bae J.-W."/>
        </authorList>
    </citation>
    <scope>NUCLEOTIDE SEQUENCE [LARGE SCALE GENOMIC DNA]</scope>
    <source>
        <strain evidence="2 3">LM2416</strain>
    </source>
</reference>
<feature type="domain" description="Gcp-like" evidence="1">
    <location>
        <begin position="32"/>
        <end position="224"/>
    </location>
</feature>
<dbReference type="KEGG" id="vil:CFK37_03025"/>
<proteinExistence type="predicted"/>
<dbReference type="InterPro" id="IPR022496">
    <property type="entry name" value="T6A_TsaB"/>
</dbReference>
<dbReference type="SUPFAM" id="SSF53067">
    <property type="entry name" value="Actin-like ATPase domain"/>
    <property type="match status" value="2"/>
</dbReference>
<dbReference type="GO" id="GO:0002949">
    <property type="term" value="P:tRNA threonylcarbamoyladenosine modification"/>
    <property type="evidence" value="ECO:0007669"/>
    <property type="project" value="InterPro"/>
</dbReference>
<dbReference type="Proteomes" id="UP000198312">
    <property type="component" value="Chromosome"/>
</dbReference>
<dbReference type="PANTHER" id="PTHR11735">
    <property type="entry name" value="TRNA N6-ADENOSINE THREONYLCARBAMOYLTRANSFERASE"/>
    <property type="match status" value="1"/>
</dbReference>